<reference evidence="3" key="1">
    <citation type="journal article" date="2019" name="MBio">
        <title>Virus Genomes from Deep Sea Sediments Expand the Ocean Megavirome and Support Independent Origins of Viral Gigantism.</title>
        <authorList>
            <person name="Backstrom D."/>
            <person name="Yutin N."/>
            <person name="Jorgensen S.L."/>
            <person name="Dharamshi J."/>
            <person name="Homa F."/>
            <person name="Zaremba-Niedwiedzka K."/>
            <person name="Spang A."/>
            <person name="Wolf Y.I."/>
            <person name="Koonin E.V."/>
            <person name="Ettema T.J."/>
        </authorList>
    </citation>
    <scope>NUCLEOTIDE SEQUENCE</scope>
</reference>
<dbReference type="InterPro" id="IPR004162">
    <property type="entry name" value="SINA-like_animal"/>
</dbReference>
<evidence type="ECO:0000313" key="3">
    <source>
        <dbReference type="EMBL" id="QBK86730.1"/>
    </source>
</evidence>
<name>A0A481YUM4_9VIRU</name>
<proteinExistence type="predicted"/>
<dbReference type="InterPro" id="IPR013083">
    <property type="entry name" value="Znf_RING/FYVE/PHD"/>
</dbReference>
<sequence>MEQQSAKPSLEKCTKKELSHISGMYGLVCTARMKKAQLVSRLAPYQIPEKIFDDLAAARATAAAVRATATAARRAVWRARRDGPPIDHIAAARAARARPLIDHIAAARAAVRTPPLQIPAPPEAKDDYGEVAEAFTCGICFECFGAQRIYQCASGHSMCHKCAYKLPGPRKTCPTCRAPLTGRNIGLENAMIVILT</sequence>
<dbReference type="PANTHER" id="PTHR45877">
    <property type="entry name" value="E3 UBIQUITIN-PROTEIN LIGASE SIAH2"/>
    <property type="match status" value="1"/>
</dbReference>
<dbReference type="GO" id="GO:0031624">
    <property type="term" value="F:ubiquitin conjugating enzyme binding"/>
    <property type="evidence" value="ECO:0007669"/>
    <property type="project" value="TreeGrafter"/>
</dbReference>
<dbReference type="InterPro" id="IPR001841">
    <property type="entry name" value="Znf_RING"/>
</dbReference>
<dbReference type="Gene3D" id="3.30.40.10">
    <property type="entry name" value="Zinc/RING finger domain, C3HC4 (zinc finger)"/>
    <property type="match status" value="1"/>
</dbReference>
<dbReference type="SUPFAM" id="SSF57850">
    <property type="entry name" value="RING/U-box"/>
    <property type="match status" value="1"/>
</dbReference>
<dbReference type="GO" id="GO:0061630">
    <property type="term" value="F:ubiquitin protein ligase activity"/>
    <property type="evidence" value="ECO:0007669"/>
    <property type="project" value="TreeGrafter"/>
</dbReference>
<evidence type="ECO:0000256" key="1">
    <source>
        <dbReference type="PROSITE-ProRule" id="PRU00175"/>
    </source>
</evidence>
<gene>
    <name evidence="3" type="ORF">LCMAC103_00590</name>
</gene>
<evidence type="ECO:0000259" key="2">
    <source>
        <dbReference type="PROSITE" id="PS50089"/>
    </source>
</evidence>
<dbReference type="GO" id="GO:0008270">
    <property type="term" value="F:zinc ion binding"/>
    <property type="evidence" value="ECO:0007669"/>
    <property type="project" value="UniProtKB-KW"/>
</dbReference>
<organism evidence="3">
    <name type="scientific">Marseillevirus LCMAC103</name>
    <dbReference type="NCBI Taxonomy" id="2506604"/>
    <lineage>
        <taxon>Viruses</taxon>
        <taxon>Varidnaviria</taxon>
        <taxon>Bamfordvirae</taxon>
        <taxon>Nucleocytoviricota</taxon>
        <taxon>Megaviricetes</taxon>
        <taxon>Pimascovirales</taxon>
        <taxon>Pimascovirales incertae sedis</taxon>
        <taxon>Marseilleviridae</taxon>
    </lineage>
</organism>
<keyword evidence="1" id="KW-0479">Metal-binding</keyword>
<keyword evidence="1" id="KW-0862">Zinc</keyword>
<dbReference type="PANTHER" id="PTHR45877:SF2">
    <property type="entry name" value="E3 UBIQUITIN-PROTEIN LIGASE SINA-RELATED"/>
    <property type="match status" value="1"/>
</dbReference>
<dbReference type="PROSITE" id="PS50089">
    <property type="entry name" value="ZF_RING_2"/>
    <property type="match status" value="1"/>
</dbReference>
<protein>
    <submittedName>
        <fullName evidence="3">C3HC4 type zinc finger protein</fullName>
    </submittedName>
</protein>
<accession>A0A481YUM4</accession>
<dbReference type="GO" id="GO:0043161">
    <property type="term" value="P:proteasome-mediated ubiquitin-dependent protein catabolic process"/>
    <property type="evidence" value="ECO:0007669"/>
    <property type="project" value="TreeGrafter"/>
</dbReference>
<dbReference type="EMBL" id="MK500335">
    <property type="protein sequence ID" value="QBK86730.1"/>
    <property type="molecule type" value="Genomic_DNA"/>
</dbReference>
<feature type="domain" description="RING-type" evidence="2">
    <location>
        <begin position="137"/>
        <end position="177"/>
    </location>
</feature>
<keyword evidence="1" id="KW-0863">Zinc-finger</keyword>